<evidence type="ECO:0000256" key="5">
    <source>
        <dbReference type="ARBA" id="ARBA00022989"/>
    </source>
</evidence>
<reference evidence="8 9" key="1">
    <citation type="submission" date="2015-09" db="EMBL/GenBank/DDBJ databases">
        <title>Identification and resolution of microdiversity through metagenomic sequencing of parallel consortia.</title>
        <authorList>
            <person name="Nelson W.C."/>
            <person name="Romine M.F."/>
            <person name="Lindemann S.R."/>
        </authorList>
    </citation>
    <scope>NUCLEOTIDE SEQUENCE [LARGE SCALE GENOMIC DNA]</scope>
    <source>
        <strain evidence="8">Ana</strain>
    </source>
</reference>
<gene>
    <name evidence="8" type="primary">mnhC</name>
    <name evidence="8" type="ORF">HLUCCA11_11680</name>
</gene>
<dbReference type="NCBIfam" id="NF005620">
    <property type="entry name" value="PRK07375.1-5"/>
    <property type="match status" value="1"/>
</dbReference>
<feature type="transmembrane region" description="Helical" evidence="7">
    <location>
        <begin position="6"/>
        <end position="26"/>
    </location>
</feature>
<keyword evidence="3" id="KW-1003">Cell membrane</keyword>
<evidence type="ECO:0000256" key="6">
    <source>
        <dbReference type="ARBA" id="ARBA00023136"/>
    </source>
</evidence>
<comment type="similarity">
    <text evidence="2">Belongs to the CPA3 antiporters (TC 2.A.63) subunit C family.</text>
</comment>
<dbReference type="PANTHER" id="PTHR34583:SF2">
    <property type="entry name" value="ANTIPORTER SUBUNIT MNHC2-RELATED"/>
    <property type="match status" value="1"/>
</dbReference>
<organism evidence="8 9">
    <name type="scientific">Phormidesmis priestleyi Ana</name>
    <dbReference type="NCBI Taxonomy" id="1666911"/>
    <lineage>
        <taxon>Bacteria</taxon>
        <taxon>Bacillati</taxon>
        <taxon>Cyanobacteriota</taxon>
        <taxon>Cyanophyceae</taxon>
        <taxon>Leptolyngbyales</taxon>
        <taxon>Leptolyngbyaceae</taxon>
        <taxon>Phormidesmis</taxon>
    </lineage>
</organism>
<keyword evidence="5 7" id="KW-1133">Transmembrane helix</keyword>
<evidence type="ECO:0000256" key="4">
    <source>
        <dbReference type="ARBA" id="ARBA00022692"/>
    </source>
</evidence>
<proteinExistence type="inferred from homology"/>
<dbReference type="Gene3D" id="1.10.287.3510">
    <property type="match status" value="1"/>
</dbReference>
<protein>
    <submittedName>
        <fullName evidence="8">Multicomponent Na+:H+ antiporter subunit MnhC</fullName>
    </submittedName>
</protein>
<dbReference type="Pfam" id="PF00420">
    <property type="entry name" value="Oxidored_q2"/>
    <property type="match status" value="1"/>
</dbReference>
<name>A0A0P8C1N4_9CYAN</name>
<keyword evidence="6 7" id="KW-0472">Membrane</keyword>
<evidence type="ECO:0000256" key="3">
    <source>
        <dbReference type="ARBA" id="ARBA00022475"/>
    </source>
</evidence>
<dbReference type="PATRIC" id="fig|1666911.3.peg.4399"/>
<evidence type="ECO:0000313" key="8">
    <source>
        <dbReference type="EMBL" id="KPQ35072.1"/>
    </source>
</evidence>
<dbReference type="EMBL" id="LJZR01000014">
    <property type="protein sequence ID" value="KPQ35072.1"/>
    <property type="molecule type" value="Genomic_DNA"/>
</dbReference>
<dbReference type="InterPro" id="IPR050601">
    <property type="entry name" value="CPA3_antiporter_subunitC"/>
</dbReference>
<comment type="caution">
    <text evidence="8">The sequence shown here is derived from an EMBL/GenBank/DDBJ whole genome shotgun (WGS) entry which is preliminary data.</text>
</comment>
<sequence length="124" mass="13085">MPTLEALVLSTVLVGFLGIVFKRNLIMKIIAMDVMSTGVIAFYVLIASRTGVLTPILLSHAGPKTVAQAGESAAAYADPVPQAVILTAIVIGFSIQALMLVGVMKLSRDNPTLDAQSIEEHYSS</sequence>
<dbReference type="InterPro" id="IPR039428">
    <property type="entry name" value="NUOK/Mnh_C1-like"/>
</dbReference>
<dbReference type="GO" id="GO:0005886">
    <property type="term" value="C:plasma membrane"/>
    <property type="evidence" value="ECO:0007669"/>
    <property type="project" value="UniProtKB-SubCell"/>
</dbReference>
<dbReference type="AlphaFoldDB" id="A0A0P8C1N4"/>
<evidence type="ECO:0000313" key="9">
    <source>
        <dbReference type="Proteomes" id="UP000050465"/>
    </source>
</evidence>
<evidence type="ECO:0000256" key="1">
    <source>
        <dbReference type="ARBA" id="ARBA00004651"/>
    </source>
</evidence>
<comment type="subcellular location">
    <subcellularLocation>
        <location evidence="1">Cell membrane</location>
        <topology evidence="1">Multi-pass membrane protein</topology>
    </subcellularLocation>
</comment>
<feature type="transmembrane region" description="Helical" evidence="7">
    <location>
        <begin position="38"/>
        <end position="60"/>
    </location>
</feature>
<feature type="transmembrane region" description="Helical" evidence="7">
    <location>
        <begin position="80"/>
        <end position="103"/>
    </location>
</feature>
<dbReference type="PANTHER" id="PTHR34583">
    <property type="entry name" value="ANTIPORTER SUBUNIT MNHC2-RELATED"/>
    <property type="match status" value="1"/>
</dbReference>
<evidence type="ECO:0000256" key="2">
    <source>
        <dbReference type="ARBA" id="ARBA00010388"/>
    </source>
</evidence>
<evidence type="ECO:0000256" key="7">
    <source>
        <dbReference type="SAM" id="Phobius"/>
    </source>
</evidence>
<dbReference type="STRING" id="1666911.HLUCCA11_11680"/>
<keyword evidence="4 7" id="KW-0812">Transmembrane</keyword>
<accession>A0A0P8C1N4</accession>
<dbReference type="Proteomes" id="UP000050465">
    <property type="component" value="Unassembled WGS sequence"/>
</dbReference>